<protein>
    <submittedName>
        <fullName evidence="2">Uncharacterized protein</fullName>
    </submittedName>
</protein>
<dbReference type="Gramene" id="TKW37862">
    <property type="protein sequence ID" value="TKW37862"/>
    <property type="gene ID" value="SEVIR_1G076801v2"/>
</dbReference>
<feature type="region of interest" description="Disordered" evidence="1">
    <location>
        <begin position="109"/>
        <end position="162"/>
    </location>
</feature>
<dbReference type="EMBL" id="CM016552">
    <property type="protein sequence ID" value="TKW37862.1"/>
    <property type="molecule type" value="Genomic_DNA"/>
</dbReference>
<gene>
    <name evidence="2" type="ORF">SEVIR_1G076801v2</name>
</gene>
<evidence type="ECO:0000313" key="2">
    <source>
        <dbReference type="EMBL" id="TKW37862.1"/>
    </source>
</evidence>
<feature type="compositionally biased region" description="Low complexity" evidence="1">
    <location>
        <begin position="149"/>
        <end position="162"/>
    </location>
</feature>
<feature type="region of interest" description="Disordered" evidence="1">
    <location>
        <begin position="17"/>
        <end position="50"/>
    </location>
</feature>
<evidence type="ECO:0000313" key="3">
    <source>
        <dbReference type="Proteomes" id="UP000298652"/>
    </source>
</evidence>
<organism evidence="2 3">
    <name type="scientific">Setaria viridis</name>
    <name type="common">Green bristlegrass</name>
    <name type="synonym">Setaria italica subsp. viridis</name>
    <dbReference type="NCBI Taxonomy" id="4556"/>
    <lineage>
        <taxon>Eukaryota</taxon>
        <taxon>Viridiplantae</taxon>
        <taxon>Streptophyta</taxon>
        <taxon>Embryophyta</taxon>
        <taxon>Tracheophyta</taxon>
        <taxon>Spermatophyta</taxon>
        <taxon>Magnoliopsida</taxon>
        <taxon>Liliopsida</taxon>
        <taxon>Poales</taxon>
        <taxon>Poaceae</taxon>
        <taxon>PACMAD clade</taxon>
        <taxon>Panicoideae</taxon>
        <taxon>Panicodae</taxon>
        <taxon>Paniceae</taxon>
        <taxon>Cenchrinae</taxon>
        <taxon>Setaria</taxon>
    </lineage>
</organism>
<evidence type="ECO:0000256" key="1">
    <source>
        <dbReference type="SAM" id="MobiDB-lite"/>
    </source>
</evidence>
<proteinExistence type="predicted"/>
<name>A0A4U6W6M7_SETVI</name>
<dbReference type="AlphaFoldDB" id="A0A4U6W6M7"/>
<dbReference type="Proteomes" id="UP000298652">
    <property type="component" value="Chromosome 1"/>
</dbReference>
<accession>A0A4U6W6M7</accession>
<sequence>MATAASKRQRCCDTELRLGGCSDDASSPPRARESKKQAATSGAPYYDGGDRLSQQQLVAVSGGRGGAATDAEVQASAIIRMARRAAGAQPSDRGAARRRRSLRWFLQRREVRSRNTRAQPKFSPPAGATPKSPPPNLAISVGESSWNRSSLGLEGGSFSSYV</sequence>
<reference evidence="2" key="1">
    <citation type="submission" date="2019-03" db="EMBL/GenBank/DDBJ databases">
        <title>WGS assembly of Setaria viridis.</title>
        <authorList>
            <person name="Huang P."/>
            <person name="Jenkins J."/>
            <person name="Grimwood J."/>
            <person name="Barry K."/>
            <person name="Healey A."/>
            <person name="Mamidi S."/>
            <person name="Sreedasyam A."/>
            <person name="Shu S."/>
            <person name="Feldman M."/>
            <person name="Wu J."/>
            <person name="Yu Y."/>
            <person name="Chen C."/>
            <person name="Johnson J."/>
            <person name="Rokhsar D."/>
            <person name="Baxter I."/>
            <person name="Schmutz J."/>
            <person name="Brutnell T."/>
            <person name="Kellogg E."/>
        </authorList>
    </citation>
    <scope>NUCLEOTIDE SEQUENCE [LARGE SCALE GENOMIC DNA]</scope>
</reference>
<keyword evidence="3" id="KW-1185">Reference proteome</keyword>